<evidence type="ECO:0000313" key="4">
    <source>
        <dbReference type="Proteomes" id="UP000831068"/>
    </source>
</evidence>
<dbReference type="PROSITE" id="PS52050">
    <property type="entry name" value="WYL"/>
    <property type="match status" value="1"/>
</dbReference>
<reference evidence="3 4" key="1">
    <citation type="submission" date="2022-03" db="EMBL/GenBank/DDBJ databases">
        <title>Chryseobacterium sp. isolated from the Andong Sikhe.</title>
        <authorList>
            <person name="Won M."/>
            <person name="Kim S.-J."/>
            <person name="Kwon S.-W."/>
        </authorList>
    </citation>
    <scope>NUCLEOTIDE SEQUENCE [LARGE SCALE GENOMIC DNA]</scope>
    <source>
        <strain evidence="3 4">ADR-1</strain>
        <plasmid evidence="3 4">unnamed2</plasmid>
    </source>
</reference>
<evidence type="ECO:0000259" key="1">
    <source>
        <dbReference type="Pfam" id="PF13280"/>
    </source>
</evidence>
<keyword evidence="4" id="KW-1185">Reference proteome</keyword>
<dbReference type="InterPro" id="IPR057727">
    <property type="entry name" value="WCX_dom"/>
</dbReference>
<evidence type="ECO:0000259" key="2">
    <source>
        <dbReference type="Pfam" id="PF25583"/>
    </source>
</evidence>
<name>A0ABY4BSY6_9FLAO</name>
<dbReference type="InterPro" id="IPR051534">
    <property type="entry name" value="CBASS_pafABC_assoc_protein"/>
</dbReference>
<organism evidence="3 4">
    <name type="scientific">Chryseobacterium oryzae</name>
    <dbReference type="NCBI Taxonomy" id="2929799"/>
    <lineage>
        <taxon>Bacteria</taxon>
        <taxon>Pseudomonadati</taxon>
        <taxon>Bacteroidota</taxon>
        <taxon>Flavobacteriia</taxon>
        <taxon>Flavobacteriales</taxon>
        <taxon>Weeksellaceae</taxon>
        <taxon>Chryseobacterium group</taxon>
        <taxon>Chryseobacterium</taxon>
    </lineage>
</organism>
<dbReference type="Pfam" id="PF13280">
    <property type="entry name" value="WYL"/>
    <property type="match status" value="1"/>
</dbReference>
<evidence type="ECO:0000313" key="3">
    <source>
        <dbReference type="EMBL" id="UOE39700.1"/>
    </source>
</evidence>
<dbReference type="EMBL" id="CP094531">
    <property type="protein sequence ID" value="UOE39700.1"/>
    <property type="molecule type" value="Genomic_DNA"/>
</dbReference>
<dbReference type="InterPro" id="IPR026881">
    <property type="entry name" value="WYL_dom"/>
</dbReference>
<dbReference type="Pfam" id="PF25583">
    <property type="entry name" value="WCX"/>
    <property type="match status" value="1"/>
</dbReference>
<dbReference type="Proteomes" id="UP000831068">
    <property type="component" value="Plasmid unnamed2"/>
</dbReference>
<gene>
    <name evidence="3" type="ORF">MTP08_14505</name>
</gene>
<dbReference type="PANTHER" id="PTHR34580:SF9">
    <property type="entry name" value="SLL5097 PROTEIN"/>
    <property type="match status" value="1"/>
</dbReference>
<proteinExistence type="predicted"/>
<accession>A0ABY4BSY6</accession>
<dbReference type="PANTHER" id="PTHR34580">
    <property type="match status" value="1"/>
</dbReference>
<dbReference type="RefSeq" id="WP_243577837.1">
    <property type="nucleotide sequence ID" value="NZ_CP094531.1"/>
</dbReference>
<protein>
    <submittedName>
        <fullName evidence="3">WYL domain-containing protein</fullName>
    </submittedName>
</protein>
<geneLocation type="plasmid" evidence="3 4">
    <name>unnamed2</name>
</geneLocation>
<sequence>MAQNKNAQIRYKALDRCFSNVYKLFYIDDLIEFCSEVLTAHYMKDTTVSRRQIFIDIDFMKSEAGFNAPIENYKKGRKVYYQYSDPEFSILKSPLNPSELSSLNEALETLSRINNLPGFDWVSTMQTKLNSGVHQSQNQRQVISFEDNEFLKGIELLNPLYHHIINSQVIDVRYRGFTSDKESIFCISPYYLKQYNNRWFLFGYNHEFEKIQNLALDRIVELKLSQQKFKNCEIDFMDYFEDIIGVSNDESKKAVNIKIELSQNIIPYINSKPIHGSQKIKENILYLEVKLNYELEALILSYGENMCVLEPSQLARKIQERVTRIKFTD</sequence>
<keyword evidence="3" id="KW-0614">Plasmid</keyword>
<feature type="domain" description="WCX" evidence="2">
    <location>
        <begin position="254"/>
        <end position="325"/>
    </location>
</feature>
<feature type="domain" description="WYL" evidence="1">
    <location>
        <begin position="155"/>
        <end position="223"/>
    </location>
</feature>